<name>K9X2N4_9NOST</name>
<accession>K9X2N4</accession>
<reference evidence="2 3" key="1">
    <citation type="submission" date="2012-06" db="EMBL/GenBank/DDBJ databases">
        <title>Finished chromosome of genome of Cylindrospermum stagnale PCC 7417.</title>
        <authorList>
            <consortium name="US DOE Joint Genome Institute"/>
            <person name="Gugger M."/>
            <person name="Coursin T."/>
            <person name="Rippka R."/>
            <person name="Tandeau De Marsac N."/>
            <person name="Huntemann M."/>
            <person name="Wei C.-L."/>
            <person name="Han J."/>
            <person name="Detter J.C."/>
            <person name="Han C."/>
            <person name="Tapia R."/>
            <person name="Chen A."/>
            <person name="Kyrpides N."/>
            <person name="Mavromatis K."/>
            <person name="Markowitz V."/>
            <person name="Szeto E."/>
            <person name="Ivanova N."/>
            <person name="Pagani I."/>
            <person name="Pati A."/>
            <person name="Goodwin L."/>
            <person name="Nordberg H.P."/>
            <person name="Cantor M.N."/>
            <person name="Hua S.X."/>
            <person name="Woyke T."/>
            <person name="Kerfeld C.A."/>
        </authorList>
    </citation>
    <scope>NUCLEOTIDE SEQUENCE [LARGE SCALE GENOMIC DNA]</scope>
    <source>
        <strain evidence="2 3">PCC 7417</strain>
    </source>
</reference>
<dbReference type="PROSITE" id="PS50046">
    <property type="entry name" value="PHYTOCHROME_2"/>
    <property type="match status" value="1"/>
</dbReference>
<gene>
    <name evidence="2" type="ORF">Cylst_4639</name>
</gene>
<evidence type="ECO:0000313" key="2">
    <source>
        <dbReference type="EMBL" id="AFZ26708.1"/>
    </source>
</evidence>
<dbReference type="AlphaFoldDB" id="K9X2N4"/>
<sequence>MEIRKYLLSCNLRTMQIHSRPEFEHSPNRHIEQGLQRLLDRLVQKMQRDALIRETTHKLRELLQVDRVVLYYFYGQWQGQVTFESLSSPELSILGSTGADDCFNQEYAGLYLAGRVKAIANIELEAIATCHRDFLRSLQVRANLVVPILIPRGLWGLLVAHHCQSARSWSALDIERMLIAAQTLATDSNILES</sequence>
<dbReference type="KEGG" id="csg:Cylst_4639"/>
<protein>
    <submittedName>
        <fullName evidence="2">GAF domain-containing protein</fullName>
    </submittedName>
</protein>
<dbReference type="SMART" id="SM00065">
    <property type="entry name" value="GAF"/>
    <property type="match status" value="1"/>
</dbReference>
<dbReference type="STRING" id="56107.Cylst_4639"/>
<keyword evidence="3" id="KW-1185">Reference proteome</keyword>
<dbReference type="Gene3D" id="3.30.450.40">
    <property type="match status" value="1"/>
</dbReference>
<dbReference type="InterPro" id="IPR003018">
    <property type="entry name" value="GAF"/>
</dbReference>
<dbReference type="Proteomes" id="UP000010475">
    <property type="component" value="Chromosome"/>
</dbReference>
<dbReference type="HOGENOM" id="CLU_110622_0_0_3"/>
<evidence type="ECO:0000313" key="3">
    <source>
        <dbReference type="Proteomes" id="UP000010475"/>
    </source>
</evidence>
<dbReference type="PATRIC" id="fig|56107.3.peg.5093"/>
<feature type="domain" description="Phytochrome chromophore attachment site" evidence="1">
    <location>
        <begin position="47"/>
        <end position="187"/>
    </location>
</feature>
<dbReference type="InterPro" id="IPR029016">
    <property type="entry name" value="GAF-like_dom_sf"/>
</dbReference>
<dbReference type="InterPro" id="IPR016132">
    <property type="entry name" value="Phyto_chromo_attachment"/>
</dbReference>
<dbReference type="SUPFAM" id="SSF55781">
    <property type="entry name" value="GAF domain-like"/>
    <property type="match status" value="1"/>
</dbReference>
<dbReference type="Pfam" id="PF01590">
    <property type="entry name" value="GAF"/>
    <property type="match status" value="1"/>
</dbReference>
<proteinExistence type="predicted"/>
<dbReference type="eggNOG" id="COG2203">
    <property type="taxonomic scope" value="Bacteria"/>
</dbReference>
<dbReference type="EMBL" id="CP003642">
    <property type="protein sequence ID" value="AFZ26708.1"/>
    <property type="molecule type" value="Genomic_DNA"/>
</dbReference>
<evidence type="ECO:0000259" key="1">
    <source>
        <dbReference type="PROSITE" id="PS50046"/>
    </source>
</evidence>
<organism evidence="2 3">
    <name type="scientific">Cylindrospermum stagnale PCC 7417</name>
    <dbReference type="NCBI Taxonomy" id="56107"/>
    <lineage>
        <taxon>Bacteria</taxon>
        <taxon>Bacillati</taxon>
        <taxon>Cyanobacteriota</taxon>
        <taxon>Cyanophyceae</taxon>
        <taxon>Nostocales</taxon>
        <taxon>Nostocaceae</taxon>
        <taxon>Cylindrospermum</taxon>
    </lineage>
</organism>